<proteinExistence type="predicted"/>
<dbReference type="Gene3D" id="3.30.1650.10">
    <property type="entry name" value="Bifunctional carbon monoxide dehydrogenase/acetyl-coa synthase(codh/acs), Chain M, domain 3"/>
    <property type="match status" value="1"/>
</dbReference>
<evidence type="ECO:0000313" key="2">
    <source>
        <dbReference type="Proteomes" id="UP000289794"/>
    </source>
</evidence>
<dbReference type="KEGG" id="bpro:PMF13cell1_04706"/>
<accession>A0A4P6M6B9</accession>
<dbReference type="AlphaFoldDB" id="A0A4P6M6B9"/>
<name>A0A4P6M6B9_9FIRM</name>
<evidence type="ECO:0008006" key="3">
    <source>
        <dbReference type="Google" id="ProtNLM"/>
    </source>
</evidence>
<dbReference type="RefSeq" id="WP_130182313.1">
    <property type="nucleotide sequence ID" value="NZ_CP035945.1"/>
</dbReference>
<evidence type="ECO:0000313" key="1">
    <source>
        <dbReference type="EMBL" id="QBE99133.1"/>
    </source>
</evidence>
<dbReference type="InterPro" id="IPR038571">
    <property type="entry name" value="CO_DH/Ac-CoA_synth_bsu_3_sf"/>
</dbReference>
<organism evidence="1 2">
    <name type="scientific">Blautia producta</name>
    <dbReference type="NCBI Taxonomy" id="33035"/>
    <lineage>
        <taxon>Bacteria</taxon>
        <taxon>Bacillati</taxon>
        <taxon>Bacillota</taxon>
        <taxon>Clostridia</taxon>
        <taxon>Lachnospirales</taxon>
        <taxon>Lachnospiraceae</taxon>
        <taxon>Blautia</taxon>
    </lineage>
</organism>
<gene>
    <name evidence="1" type="ORF">PMF13cell1_04706</name>
</gene>
<dbReference type="Proteomes" id="UP000289794">
    <property type="component" value="Chromosome"/>
</dbReference>
<reference evidence="1 2" key="1">
    <citation type="submission" date="2019-01" db="EMBL/GenBank/DDBJ databases">
        <title>PMF-metabolizing Aryl O-demethylase.</title>
        <authorList>
            <person name="Kim M."/>
        </authorList>
    </citation>
    <scope>NUCLEOTIDE SEQUENCE [LARGE SCALE GENOMIC DNA]</scope>
    <source>
        <strain evidence="1 2">PMF1</strain>
    </source>
</reference>
<sequence length="237" mass="26651">MNIQDQIIRDTRSLLKNIPPVCFPYDPKNCAPARKDSQVLLLKETAFELGGRERKSAAYTCVSSAPGIVGENSTLLYGPDLGQIKGPLSYARITFAETEDIGEDDRAYHICKDIDLIKYSVFPEGFMVRASSMEAREQVRVGKKAVKDGLSFAQIGNLFIRKYLEYPKVRAVQVLFITGETADFKGLGRLAEKNKMITKALNKIMEKADKECSTCGLKEICDEVEGLRKMHFQNRKR</sequence>
<protein>
    <recommendedName>
        <fullName evidence="3">CO-methylating acetyl-CoA synthase</fullName>
    </recommendedName>
</protein>
<dbReference type="EMBL" id="CP035945">
    <property type="protein sequence ID" value="QBE99133.1"/>
    <property type="molecule type" value="Genomic_DNA"/>
</dbReference>